<protein>
    <submittedName>
        <fullName evidence="3">Uncharacterized protein</fullName>
    </submittedName>
</protein>
<name>A0A094ZPC2_SCHHA</name>
<feature type="coiled-coil region" evidence="1">
    <location>
        <begin position="365"/>
        <end position="392"/>
    </location>
</feature>
<organism evidence="3">
    <name type="scientific">Schistosoma haematobium</name>
    <name type="common">Blood fluke</name>
    <dbReference type="NCBI Taxonomy" id="6185"/>
    <lineage>
        <taxon>Eukaryota</taxon>
        <taxon>Metazoa</taxon>
        <taxon>Spiralia</taxon>
        <taxon>Lophotrochozoa</taxon>
        <taxon>Platyhelminthes</taxon>
        <taxon>Trematoda</taxon>
        <taxon>Digenea</taxon>
        <taxon>Strigeidida</taxon>
        <taxon>Schistosomatoidea</taxon>
        <taxon>Schistosomatidae</taxon>
        <taxon>Schistosoma</taxon>
    </lineage>
</organism>
<reference evidence="3" key="1">
    <citation type="journal article" date="2012" name="Nat. Genet.">
        <title>Whole-genome sequence of Schistosoma haematobium.</title>
        <authorList>
            <person name="Young N.D."/>
            <person name="Jex A.R."/>
            <person name="Li B."/>
            <person name="Liu S."/>
            <person name="Yang L."/>
            <person name="Xiong Z."/>
            <person name="Li Y."/>
            <person name="Cantacessi C."/>
            <person name="Hall R.S."/>
            <person name="Xu X."/>
            <person name="Chen F."/>
            <person name="Wu X."/>
            <person name="Zerlotini A."/>
            <person name="Oliveira G."/>
            <person name="Hofmann A."/>
            <person name="Zhang G."/>
            <person name="Fang X."/>
            <person name="Kang Y."/>
            <person name="Campbell B.E."/>
            <person name="Loukas A."/>
            <person name="Ranganathan S."/>
            <person name="Rollinson D."/>
            <person name="Rinaldi G."/>
            <person name="Brindley P.J."/>
            <person name="Yang H."/>
            <person name="Wang J."/>
            <person name="Wang J."/>
            <person name="Gasser R.B."/>
        </authorList>
    </citation>
    <scope>NUCLEOTIDE SEQUENCE [LARGE SCALE GENOMIC DNA]</scope>
</reference>
<dbReference type="EMBL" id="KL250734">
    <property type="protein sequence ID" value="KGB35977.1"/>
    <property type="molecule type" value="Genomic_DNA"/>
</dbReference>
<sequence>MENIVLHYELFHVQEMMNEYIRSNINLTKKNGMLSVTKGKQPTTTKVRSKLASRKVIFEDPLCLNDKDIVADELLVQKEADYLSNNHNINSDFSNKTGGNLESINDDIELIDLKGKVQDLSVQLEEICKYSRSPLNENDVCFCHDLVGGKCLLPQNRTYTDSPRLQTPPKVWFSKPDCCQSCTVPCCVKADSSSTNLLNNPEKLRPLTDEELLQDNLNDIRHRLSLLQDNYASKHLPSSVSNKIERDIDEHLEKLNKENSIQKQYHDLPTNRKSTYQTIKGKSLTDQKKSNVRNRFDENNSIKLEQTEKIDPNTNSNALLSNSQPVLTPGTLLPSIRLAMEYSGKTISPTDDITQLISNLPDDPLVKASTALYELNRRRNNLENNLAALEFSHNDQSIFGLLDLLNKDKSSAEKARIQAMINDAIEKVVHDKKSEKNNRSIGRISRLTQPKSQLTTQPKQMRDTSSSCSSPTRSRNVIDLFHQPKLYSTDRSPSPVTLTSPWRLNRRRAKRPLYPRSVNDPVRPRTAVLRLSDENLTGISSSQRRMQRSNSKVVRFSDHQNDETIESTTEPQQLQSNKYINMQAKIFTKPNSGIIPLGMYQYSLAIGPSRKYNKEDKCPHIILLVVLLSIDFIFQFISTMEISILIFIVLISTDTSGLLHEKGTGFHFQSNQSTEQPSNNFNALSRTELEDNILSRLVLQISDQLAKNQSQSHVETALLERIGSMLSPASVSPNPTNQLLRTEQQQLKTPSSSPDRTSHSGLLDIPTPMDSINKSELPYPDDLTPEPKSNWQPYNPDEESIFRNSRSPPTNPHHISTPEPSFADNFSLRSKLRSQSSSPIN</sequence>
<feature type="region of interest" description="Disordered" evidence="2">
    <location>
        <begin position="540"/>
        <end position="571"/>
    </location>
</feature>
<feature type="compositionally biased region" description="Polar residues" evidence="2">
    <location>
        <begin position="446"/>
        <end position="459"/>
    </location>
</feature>
<evidence type="ECO:0000256" key="1">
    <source>
        <dbReference type="SAM" id="Coils"/>
    </source>
</evidence>
<proteinExistence type="predicted"/>
<feature type="compositionally biased region" description="Polar residues" evidence="2">
    <location>
        <begin position="743"/>
        <end position="755"/>
    </location>
</feature>
<gene>
    <name evidence="3" type="ORF">MS3_04258</name>
</gene>
<evidence type="ECO:0000256" key="2">
    <source>
        <dbReference type="SAM" id="MobiDB-lite"/>
    </source>
</evidence>
<feature type="region of interest" description="Disordered" evidence="2">
    <location>
        <begin position="743"/>
        <end position="841"/>
    </location>
</feature>
<dbReference type="AlphaFoldDB" id="A0A094ZPC2"/>
<feature type="region of interest" description="Disordered" evidence="2">
    <location>
        <begin position="431"/>
        <end position="475"/>
    </location>
</feature>
<feature type="compositionally biased region" description="Low complexity" evidence="2">
    <location>
        <begin position="464"/>
        <end position="475"/>
    </location>
</feature>
<accession>A0A094ZPC2</accession>
<feature type="compositionally biased region" description="Low complexity" evidence="2">
    <location>
        <begin position="827"/>
        <end position="841"/>
    </location>
</feature>
<evidence type="ECO:0000313" key="3">
    <source>
        <dbReference type="EMBL" id="KGB35977.1"/>
    </source>
</evidence>
<keyword evidence="1" id="KW-0175">Coiled coil</keyword>
<feature type="compositionally biased region" description="Low complexity" evidence="2">
    <location>
        <begin position="540"/>
        <end position="551"/>
    </location>
</feature>